<dbReference type="InterPro" id="IPR029039">
    <property type="entry name" value="Flavoprotein-like_sf"/>
</dbReference>
<dbReference type="PANTHER" id="PTHR43278">
    <property type="entry name" value="NAD(P)H-DEPENDENT FMN-CONTAINING OXIDOREDUCTASE YWQN-RELATED"/>
    <property type="match status" value="1"/>
</dbReference>
<dbReference type="GeneID" id="77470342"/>
<evidence type="ECO:0000313" key="6">
    <source>
        <dbReference type="Proteomes" id="UP000241201"/>
    </source>
</evidence>
<dbReference type="GO" id="GO:0016491">
    <property type="term" value="F:oxidoreductase activity"/>
    <property type="evidence" value="ECO:0007669"/>
    <property type="project" value="InterPro"/>
</dbReference>
<evidence type="ECO:0000256" key="2">
    <source>
        <dbReference type="ARBA" id="ARBA00022643"/>
    </source>
</evidence>
<dbReference type="SUPFAM" id="SSF52218">
    <property type="entry name" value="Flavoproteins"/>
    <property type="match status" value="1"/>
</dbReference>
<comment type="caution">
    <text evidence="5">The sequence shown here is derived from an EMBL/GenBank/DDBJ whole genome shotgun (WGS) entry which is preliminary data.</text>
</comment>
<sequence>MSILFINGSPNKNGNTVRLTKKFLKDQEFKTLNLVDYKIYSYGQNFEDDQLDEVIEQMKQADTIVIGSPLYWHSMSGAIRNVLDRFYGYVDESLLQGKDMYFVFQGYAPTKEQLVAGEYTMSRFAKLYGMNYKGMITE</sequence>
<dbReference type="Proteomes" id="UP001198439">
    <property type="component" value="Unassembled WGS sequence"/>
</dbReference>
<keyword evidence="2" id="KW-0288">FMN</keyword>
<protein>
    <submittedName>
        <fullName evidence="5">NAD(P)H dehydrogenase</fullName>
    </submittedName>
    <submittedName>
        <fullName evidence="4">NAD(P)H-dependent oxidoreductase</fullName>
    </submittedName>
</protein>
<organism evidence="5 6">
    <name type="scientific">Faecalibacillus faecis</name>
    <dbReference type="NCBI Taxonomy" id="1982628"/>
    <lineage>
        <taxon>Bacteria</taxon>
        <taxon>Bacillati</taxon>
        <taxon>Bacillota</taxon>
        <taxon>Erysipelotrichia</taxon>
        <taxon>Erysipelotrichales</taxon>
        <taxon>Coprobacillaceae</taxon>
        <taxon>Faecalibacillus</taxon>
    </lineage>
</organism>
<dbReference type="Proteomes" id="UP000241201">
    <property type="component" value="Unassembled WGS sequence"/>
</dbReference>
<dbReference type="InterPro" id="IPR005025">
    <property type="entry name" value="FMN_Rdtase-like_dom"/>
</dbReference>
<evidence type="ECO:0000313" key="4">
    <source>
        <dbReference type="EMBL" id="MCB8610033.1"/>
    </source>
</evidence>
<reference evidence="5" key="2">
    <citation type="journal article" date="2019" name="Int. J. Syst. Evol. Microbiol.">
        <title>Faecalibacillus intestinalis gen. nov., sp. nov. and Faecalibacillus faecis sp. nov., isolated from human faeces.</title>
        <authorList>
            <person name="Seo B."/>
            <person name="Jeon K."/>
            <person name="Baek I."/>
            <person name="Lee Y.M."/>
            <person name="Baek K."/>
            <person name="Ko G."/>
        </authorList>
    </citation>
    <scope>NUCLEOTIDE SEQUENCE</scope>
    <source>
        <strain evidence="5">SNUG30370</strain>
    </source>
</reference>
<feature type="domain" description="NADPH-dependent FMN reductase-like" evidence="3">
    <location>
        <begin position="1"/>
        <end position="110"/>
    </location>
</feature>
<gene>
    <name evidence="5" type="ORF">C7U55_04410</name>
    <name evidence="4" type="ORF">LJD69_05455</name>
</gene>
<reference evidence="4" key="3">
    <citation type="submission" date="2021-10" db="EMBL/GenBank/DDBJ databases">
        <title>Collection of gut derived symbiotic bacterial strains cultured from healthy donors.</title>
        <authorList>
            <person name="Lin H."/>
            <person name="Littmann E."/>
            <person name="Kohout C."/>
            <person name="Pamer E.G."/>
        </authorList>
    </citation>
    <scope>NUCLEOTIDE SEQUENCE</scope>
    <source>
        <strain evidence="4">DFI.4.48</strain>
    </source>
</reference>
<dbReference type="InterPro" id="IPR051796">
    <property type="entry name" value="ISF_SsuE-like"/>
</dbReference>
<name>A0A2T3G1H7_9FIRM</name>
<accession>A0A2T3G1H7</accession>
<keyword evidence="1" id="KW-0285">Flavoprotein</keyword>
<dbReference type="EMBL" id="JAJDKZ010000011">
    <property type="protein sequence ID" value="MCB8610033.1"/>
    <property type="molecule type" value="Genomic_DNA"/>
</dbReference>
<proteinExistence type="predicted"/>
<dbReference type="AlphaFoldDB" id="A0A2T3G1H7"/>
<dbReference type="RefSeq" id="WP_106987509.1">
    <property type="nucleotide sequence ID" value="NZ_DBGCOW010000041.1"/>
</dbReference>
<reference evidence="6" key="1">
    <citation type="submission" date="2018-03" db="EMBL/GenBank/DDBJ databases">
        <title>Lachnoclostridium SNUG30370 gen.nov., sp.nov., isolated from human faeces.</title>
        <authorList>
            <person name="Seo B."/>
            <person name="Jeon K."/>
            <person name="Ko G."/>
        </authorList>
    </citation>
    <scope>NUCLEOTIDE SEQUENCE [LARGE SCALE GENOMIC DNA]</scope>
    <source>
        <strain evidence="6">SNUG30370</strain>
    </source>
</reference>
<evidence type="ECO:0000259" key="3">
    <source>
        <dbReference type="Pfam" id="PF03358"/>
    </source>
</evidence>
<evidence type="ECO:0000256" key="1">
    <source>
        <dbReference type="ARBA" id="ARBA00022630"/>
    </source>
</evidence>
<dbReference type="EMBL" id="PYLP01000003">
    <property type="protein sequence ID" value="PST41389.1"/>
    <property type="molecule type" value="Genomic_DNA"/>
</dbReference>
<dbReference type="Gene3D" id="3.40.50.360">
    <property type="match status" value="1"/>
</dbReference>
<dbReference type="Pfam" id="PF03358">
    <property type="entry name" value="FMN_red"/>
    <property type="match status" value="1"/>
</dbReference>
<dbReference type="PANTHER" id="PTHR43278:SF4">
    <property type="entry name" value="NAD(P)H-DEPENDENT FMN-CONTAINING OXIDOREDUCTASE YWQN-RELATED"/>
    <property type="match status" value="1"/>
</dbReference>
<keyword evidence="6" id="KW-1185">Reference proteome</keyword>
<evidence type="ECO:0000313" key="5">
    <source>
        <dbReference type="EMBL" id="PST41389.1"/>
    </source>
</evidence>